<dbReference type="EMBL" id="JAACJN010000069">
    <property type="protein sequence ID" value="KAF5379551.1"/>
    <property type="molecule type" value="Genomic_DNA"/>
</dbReference>
<evidence type="ECO:0000256" key="11">
    <source>
        <dbReference type="ARBA" id="ARBA00023136"/>
    </source>
</evidence>
<comment type="subcellular location">
    <subcellularLocation>
        <location evidence="4">Chromosome</location>
    </subcellularLocation>
    <subcellularLocation>
        <location evidence="3">Membrane</location>
        <topology evidence="3">Multi-pass membrane protein</topology>
    </subcellularLocation>
    <subcellularLocation>
        <location evidence="2">Nucleus</location>
    </subcellularLocation>
</comment>
<dbReference type="SMART" id="SM00417">
    <property type="entry name" value="H4"/>
    <property type="match status" value="1"/>
</dbReference>
<dbReference type="SUPFAM" id="SSF47113">
    <property type="entry name" value="Histone-fold"/>
    <property type="match status" value="1"/>
</dbReference>
<keyword evidence="11" id="KW-0472">Membrane</keyword>
<dbReference type="GO" id="GO:0000786">
    <property type="term" value="C:nucleosome"/>
    <property type="evidence" value="ECO:0007669"/>
    <property type="project" value="UniProtKB-KW"/>
</dbReference>
<evidence type="ECO:0000256" key="9">
    <source>
        <dbReference type="ARBA" id="ARBA00022989"/>
    </source>
</evidence>
<feature type="domain" description="NADH:flavin oxidoreductase/NADH oxidase N-terminal" evidence="15">
    <location>
        <begin position="414"/>
        <end position="511"/>
    </location>
</feature>
<dbReference type="PROSITE" id="PS00047">
    <property type="entry name" value="HISTONE_H4"/>
    <property type="match status" value="1"/>
</dbReference>
<evidence type="ECO:0000256" key="6">
    <source>
        <dbReference type="ARBA" id="ARBA00011538"/>
    </source>
</evidence>
<keyword evidence="13 14" id="KW-0544">Nucleosome core</keyword>
<evidence type="ECO:0000256" key="12">
    <source>
        <dbReference type="ARBA" id="ARBA00023242"/>
    </source>
</evidence>
<evidence type="ECO:0000256" key="3">
    <source>
        <dbReference type="ARBA" id="ARBA00004141"/>
    </source>
</evidence>
<evidence type="ECO:0000313" key="17">
    <source>
        <dbReference type="Proteomes" id="UP000518752"/>
    </source>
</evidence>
<keyword evidence="8" id="KW-0812">Transmembrane</keyword>
<dbReference type="GO" id="GO:0005634">
    <property type="term" value="C:nucleus"/>
    <property type="evidence" value="ECO:0007669"/>
    <property type="project" value="UniProtKB-SubCell"/>
</dbReference>
<dbReference type="GO" id="GO:0016491">
    <property type="term" value="F:oxidoreductase activity"/>
    <property type="evidence" value="ECO:0007669"/>
    <property type="project" value="InterPro"/>
</dbReference>
<dbReference type="PRINTS" id="PR00623">
    <property type="entry name" value="HISTONEH4"/>
</dbReference>
<dbReference type="Pfam" id="PF04479">
    <property type="entry name" value="RTA1"/>
    <property type="match status" value="1"/>
</dbReference>
<keyword evidence="12 14" id="KW-0539">Nucleus</keyword>
<dbReference type="Pfam" id="PF00724">
    <property type="entry name" value="Oxidored_FMN"/>
    <property type="match status" value="2"/>
</dbReference>
<dbReference type="Gene3D" id="1.10.20.10">
    <property type="entry name" value="Histone, subunit A"/>
    <property type="match status" value="1"/>
</dbReference>
<feature type="domain" description="NADH:flavin oxidoreductase/NADH oxidase N-terminal" evidence="15">
    <location>
        <begin position="577"/>
        <end position="770"/>
    </location>
</feature>
<dbReference type="InterPro" id="IPR009072">
    <property type="entry name" value="Histone-fold"/>
</dbReference>
<dbReference type="InterPro" id="IPR007568">
    <property type="entry name" value="RTA1"/>
</dbReference>
<dbReference type="InterPro" id="IPR045247">
    <property type="entry name" value="Oye-like"/>
</dbReference>
<dbReference type="GO" id="GO:0003677">
    <property type="term" value="F:DNA binding"/>
    <property type="evidence" value="ECO:0007669"/>
    <property type="project" value="UniProtKB-KW"/>
</dbReference>
<evidence type="ECO:0000313" key="16">
    <source>
        <dbReference type="EMBL" id="KAF5379551.1"/>
    </source>
</evidence>
<dbReference type="Gene3D" id="3.20.20.70">
    <property type="entry name" value="Aldolase class I"/>
    <property type="match status" value="1"/>
</dbReference>
<keyword evidence="9" id="KW-1133">Transmembrane helix</keyword>
<comment type="similarity">
    <text evidence="5 14">Belongs to the histone H4 family.</text>
</comment>
<dbReference type="PANTHER" id="PTHR22893">
    <property type="entry name" value="NADH OXIDOREDUCTASE-RELATED"/>
    <property type="match status" value="1"/>
</dbReference>
<comment type="function">
    <text evidence="1 14">Core component of nucleosome. Nucleosomes wrap and compact DNA into chromatin, limiting DNA accessibility to the cellular machineries which require DNA as a template. Histones thereby play a central role in transcription regulation, DNA repair, DNA replication and chromosomal stability. DNA accessibility is regulated via a complex set of post-translational modifications of histones, also called histone code, and nucleosome remodeling.</text>
</comment>
<evidence type="ECO:0000256" key="7">
    <source>
        <dbReference type="ARBA" id="ARBA00022454"/>
    </source>
</evidence>
<evidence type="ECO:0000256" key="8">
    <source>
        <dbReference type="ARBA" id="ARBA00022692"/>
    </source>
</evidence>
<dbReference type="OrthoDB" id="276546at2759"/>
<keyword evidence="10 14" id="KW-0238">DNA-binding</keyword>
<evidence type="ECO:0000256" key="10">
    <source>
        <dbReference type="ARBA" id="ARBA00023125"/>
    </source>
</evidence>
<accession>A0A8H5M3P1</accession>
<evidence type="ECO:0000256" key="14">
    <source>
        <dbReference type="RuleBase" id="RU000528"/>
    </source>
</evidence>
<dbReference type="CDD" id="cd02933">
    <property type="entry name" value="OYE_like_FMN"/>
    <property type="match status" value="1"/>
</dbReference>
<dbReference type="CDD" id="cd22912">
    <property type="entry name" value="HFD_H4"/>
    <property type="match status" value="1"/>
</dbReference>
<evidence type="ECO:0000256" key="1">
    <source>
        <dbReference type="ARBA" id="ARBA00002001"/>
    </source>
</evidence>
<dbReference type="GO" id="GO:0016020">
    <property type="term" value="C:membrane"/>
    <property type="evidence" value="ECO:0007669"/>
    <property type="project" value="UniProtKB-SubCell"/>
</dbReference>
<reference evidence="16 17" key="1">
    <citation type="journal article" date="2020" name="ISME J.">
        <title>Uncovering the hidden diversity of litter-decomposition mechanisms in mushroom-forming fungi.</title>
        <authorList>
            <person name="Floudas D."/>
            <person name="Bentzer J."/>
            <person name="Ahren D."/>
            <person name="Johansson T."/>
            <person name="Persson P."/>
            <person name="Tunlid A."/>
        </authorList>
    </citation>
    <scope>NUCLEOTIDE SEQUENCE [LARGE SCALE GENOMIC DNA]</scope>
    <source>
        <strain evidence="16 17">CBS 406.79</strain>
    </source>
</reference>
<sequence length="914" mass="101622">MALTTLGASNYFQGNHGKRSVELTAAGEKSCENGSASWYHYIYQLRRVPEKSRKMGLHRRSSGIIDYKTVAPSFQLPTEVLSAVAHSTQAQTQDEDSDPYGYRPTPAVCILFLVLFGLSTCLIELAGWSGRFWSSQNLGNSDAFTIQLENLSIDIVALFVQAGGGSVASGDDVSNTLLHIVQYSRFTIANQGTYTILGGIIFQLATEFFWRYSRGRPLGTSQAFSTPVIFSSPMKHLIYAGMFNSACLLIRAIYRTIELADGFNGKVTHTQWLFDVFDATMIVLAMLTYNFVHPSRFLDGNVDEKPTGNGLSEYFPMDSSTTGTPSRSTYTGSDKGCLLKPSESSPDQCPAFDALKVENSLILGENGFKLFWGCVQDLGVQRGVPYTHFTCISVSHYVTLHNRKNMTSSKTSALFEPLQLGSITLRNRVLMSALTRNRALPTNVPNSLMVEYYRQRAKSAGMIVSEGALICQQGSEWEHAPGIWNQEQIEGWKKVNEAIHEEGSKSFAQVLIPQVYVDVFKILKPLPDAALASRKGVAPLTWKRAWVACVRTFSYRRPRRKFPFSPWKPWICYDPKKFVALFKQAAVNAKEAGFDGVEVLAANGYLIHAFLDTGSNQRCDSYGGSIENRCRFGLEVLEAISEVWGADRVGIKLSPASGFNDMGMPLEDTIQTFSYFISEADRMGLGYIVLQRYLEFFDPVFDGKPRGTEHDVVKSYGHLFHNSKLLANAGFTPEEAAEYISEGKVAGVFFGRLWISHPDLAKRIQYGKPTDTPFDFFTLYGNAKGGTLEDQAVGYTDYPLAIYSEIDSCSNLRTATMGRRGLGKGGAKRHRKILRDNIQGITKPAIRRLARRGGVKRISGLIYEETRGVLKIFLENVIRDSVTYTEHAKRKTVTALDVVYALKRSGRTLYGFGA</sequence>
<keyword evidence="17" id="KW-1185">Reference proteome</keyword>
<gene>
    <name evidence="16" type="ORF">D9757_009274</name>
</gene>
<dbReference type="GO" id="GO:0030527">
    <property type="term" value="F:structural constituent of chromatin"/>
    <property type="evidence" value="ECO:0007669"/>
    <property type="project" value="InterPro"/>
</dbReference>
<dbReference type="GO" id="GO:0046982">
    <property type="term" value="F:protein heterodimerization activity"/>
    <property type="evidence" value="ECO:0007669"/>
    <property type="project" value="InterPro"/>
</dbReference>
<dbReference type="Proteomes" id="UP000518752">
    <property type="component" value="Unassembled WGS sequence"/>
</dbReference>
<organism evidence="16 17">
    <name type="scientific">Collybiopsis confluens</name>
    <dbReference type="NCBI Taxonomy" id="2823264"/>
    <lineage>
        <taxon>Eukaryota</taxon>
        <taxon>Fungi</taxon>
        <taxon>Dikarya</taxon>
        <taxon>Basidiomycota</taxon>
        <taxon>Agaricomycotina</taxon>
        <taxon>Agaricomycetes</taxon>
        <taxon>Agaricomycetidae</taxon>
        <taxon>Agaricales</taxon>
        <taxon>Marasmiineae</taxon>
        <taxon>Omphalotaceae</taxon>
        <taxon>Collybiopsis</taxon>
    </lineage>
</organism>
<evidence type="ECO:0000256" key="13">
    <source>
        <dbReference type="ARBA" id="ARBA00023269"/>
    </source>
</evidence>
<dbReference type="GO" id="GO:0010181">
    <property type="term" value="F:FMN binding"/>
    <property type="evidence" value="ECO:0007669"/>
    <property type="project" value="InterPro"/>
</dbReference>
<evidence type="ECO:0000256" key="2">
    <source>
        <dbReference type="ARBA" id="ARBA00004123"/>
    </source>
</evidence>
<dbReference type="PANTHER" id="PTHR22893:SF91">
    <property type="entry name" value="NADPH DEHYDROGENASE 2-RELATED"/>
    <property type="match status" value="1"/>
</dbReference>
<dbReference type="SUPFAM" id="SSF51395">
    <property type="entry name" value="FMN-linked oxidoreductases"/>
    <property type="match status" value="1"/>
</dbReference>
<comment type="subunit">
    <text evidence="6 14">The nucleosome is a histone octamer containing two molecules each of H2A, H2B, H3 and H4 assembled in one H3-H4 heterotetramer and two H2A-H2B heterodimers. The octamer wraps approximately 147 bp of DNA.</text>
</comment>
<name>A0A8H5M3P1_9AGAR</name>
<evidence type="ECO:0000256" key="5">
    <source>
        <dbReference type="ARBA" id="ARBA00006564"/>
    </source>
</evidence>
<comment type="caution">
    <text evidence="16">The sequence shown here is derived from an EMBL/GenBank/DDBJ whole genome shotgun (WGS) entry which is preliminary data.</text>
</comment>
<evidence type="ECO:0000259" key="15">
    <source>
        <dbReference type="Pfam" id="PF00724"/>
    </source>
</evidence>
<dbReference type="InterPro" id="IPR001155">
    <property type="entry name" value="OxRdtase_FMN_N"/>
</dbReference>
<evidence type="ECO:0000256" key="4">
    <source>
        <dbReference type="ARBA" id="ARBA00004286"/>
    </source>
</evidence>
<dbReference type="AlphaFoldDB" id="A0A8H5M3P1"/>
<dbReference type="InterPro" id="IPR019809">
    <property type="entry name" value="Histone_H4_CS"/>
</dbReference>
<proteinExistence type="inferred from homology"/>
<dbReference type="InterPro" id="IPR013785">
    <property type="entry name" value="Aldolase_TIM"/>
</dbReference>
<protein>
    <recommendedName>
        <fullName evidence="14">Histone H4</fullName>
    </recommendedName>
</protein>
<dbReference type="FunFam" id="1.10.20.10:FF:000012">
    <property type="entry name" value="Histone H4"/>
    <property type="match status" value="1"/>
</dbReference>
<dbReference type="InterPro" id="IPR001951">
    <property type="entry name" value="Histone_H4"/>
</dbReference>
<keyword evidence="7 14" id="KW-0158">Chromosome</keyword>